<keyword evidence="2 3" id="KW-0802">TPR repeat</keyword>
<feature type="repeat" description="TPR" evidence="3">
    <location>
        <begin position="320"/>
        <end position="353"/>
    </location>
</feature>
<dbReference type="InterPro" id="IPR019734">
    <property type="entry name" value="TPR_rpt"/>
</dbReference>
<evidence type="ECO:0000313" key="5">
    <source>
        <dbReference type="Proteomes" id="UP001526426"/>
    </source>
</evidence>
<dbReference type="EMBL" id="JAIHOM010000116">
    <property type="protein sequence ID" value="MCW6038192.1"/>
    <property type="molecule type" value="Genomic_DNA"/>
</dbReference>
<feature type="non-terminal residue" evidence="4">
    <location>
        <position position="830"/>
    </location>
</feature>
<dbReference type="PANTHER" id="PTHR44858">
    <property type="entry name" value="TETRATRICOPEPTIDE REPEAT PROTEIN 6"/>
    <property type="match status" value="1"/>
</dbReference>
<feature type="repeat" description="TPR" evidence="3">
    <location>
        <begin position="286"/>
        <end position="319"/>
    </location>
</feature>
<proteinExistence type="predicted"/>
<organism evidence="4 5">
    <name type="scientific">Spirulina subsalsa FACHB-351</name>
    <dbReference type="NCBI Taxonomy" id="234711"/>
    <lineage>
        <taxon>Bacteria</taxon>
        <taxon>Bacillati</taxon>
        <taxon>Cyanobacteriota</taxon>
        <taxon>Cyanophyceae</taxon>
        <taxon>Spirulinales</taxon>
        <taxon>Spirulinaceae</taxon>
        <taxon>Spirulina</taxon>
    </lineage>
</organism>
<feature type="repeat" description="TPR" evidence="3">
    <location>
        <begin position="150"/>
        <end position="183"/>
    </location>
</feature>
<dbReference type="SUPFAM" id="SSF141571">
    <property type="entry name" value="Pentapeptide repeat-like"/>
    <property type="match status" value="1"/>
</dbReference>
<dbReference type="PROSITE" id="PS50005">
    <property type="entry name" value="TPR"/>
    <property type="match status" value="8"/>
</dbReference>
<dbReference type="Pfam" id="PF00515">
    <property type="entry name" value="TPR_1"/>
    <property type="match status" value="1"/>
</dbReference>
<dbReference type="SMART" id="SM00028">
    <property type="entry name" value="TPR"/>
    <property type="match status" value="9"/>
</dbReference>
<evidence type="ECO:0000256" key="1">
    <source>
        <dbReference type="ARBA" id="ARBA00022737"/>
    </source>
</evidence>
<reference evidence="4 5" key="1">
    <citation type="submission" date="2021-08" db="EMBL/GenBank/DDBJ databases">
        <title>Draft genome sequence of Spirulina subsalsa with high tolerance to salinity and hype-accumulation of phycocyanin.</title>
        <authorList>
            <person name="Pei H."/>
            <person name="Jiang L."/>
        </authorList>
    </citation>
    <scope>NUCLEOTIDE SEQUENCE [LARGE SCALE GENOMIC DNA]</scope>
    <source>
        <strain evidence="4 5">FACHB-351</strain>
    </source>
</reference>
<dbReference type="PANTHER" id="PTHR44858:SF1">
    <property type="entry name" value="UDP-N-ACETYLGLUCOSAMINE--PEPTIDE N-ACETYLGLUCOSAMINYLTRANSFERASE SPINDLY-RELATED"/>
    <property type="match status" value="1"/>
</dbReference>
<keyword evidence="5" id="KW-1185">Reference proteome</keyword>
<keyword evidence="1" id="KW-0677">Repeat</keyword>
<evidence type="ECO:0000256" key="3">
    <source>
        <dbReference type="PROSITE-ProRule" id="PRU00339"/>
    </source>
</evidence>
<dbReference type="Gene3D" id="1.25.40.10">
    <property type="entry name" value="Tetratricopeptide repeat domain"/>
    <property type="match status" value="4"/>
</dbReference>
<dbReference type="PROSITE" id="PS50293">
    <property type="entry name" value="TPR_REGION"/>
    <property type="match status" value="7"/>
</dbReference>
<evidence type="ECO:0000313" key="4">
    <source>
        <dbReference type="EMBL" id="MCW6038192.1"/>
    </source>
</evidence>
<sequence length="830" mass="93742">MIWPFRKKKPQPQPEPVKPDFRGALRAVAGQVMLGQQSYVAFQDLRRFGVTEEDLVAWVRSGAGRDVLPLKHWQNLTRAELGELSALAVVMVQELGGEEVKPEPSPPGLEQIKPEAIELFNRGVDSYYAGDLQGAMNCFTQAIHLDPNFADAYNGRGNFYLDLKEYEKAIADYTQAINLDPNLALAYNGRGTVYLDLKEYEKAIADYTQAIHLDPNYALAYNNRGNVYLDLKEYEKALAEYTQAIHLDPNYAPAYYGHGNVYLDLKEYEKALADYTQAINLDPNLAPAYYGRGNVYINLKEYEKAIADYTQAINLDPNYALAYYGHGNVYINLKEYEKAIADYTQAIHLDPNYALAYYGHGNVYCYLKEYEKAIADYTQAIHLDPNLWETWAMRGQALFFHSGYQAALENYTTGLSHLNPDRDPLGCAKLHWFTGRAHFQQGQTQRTPRLYFAQATKSYSQAYQLIEANPLYTPHTLEILRDWIKCDRALGESEAADALTLNAIQRLNQALQSANSQYRRVLRDQFNDFYHLNVDRLISQNQPWQALTEAERWKAIALTWLRDPDTNPQPLSPETLQTRIRQLCPTPHTAILYWHLSPSQITTFLLRPDQDPQTFTTPCDPPYNPDTKTQTNFTEWLKQYKEQYQQHRKHQESQEVPLTKGDLGGFSLTKGDLGGFSLTKGDLGGFSLTKGDLGEVSLTKGDLGGFSLTKGDLGEVSLTKGDLGEVPLTKGDLGEVSLTKGDLGEVPLTKGDLGGFPWPQQLPHHLQTLSQILNLPQLLNSLTDIHTLTLIPHRDLHLLPLHALLPPTIRPSYLPNLTHTPPQKPSPTDH</sequence>
<protein>
    <submittedName>
        <fullName evidence="4">Tetratricopeptide repeat protein</fullName>
    </submittedName>
</protein>
<feature type="repeat" description="TPR" evidence="3">
    <location>
        <begin position="252"/>
        <end position="285"/>
    </location>
</feature>
<dbReference type="Gene3D" id="2.160.20.80">
    <property type="entry name" value="E3 ubiquitin-protein ligase SopA"/>
    <property type="match status" value="1"/>
</dbReference>
<gene>
    <name evidence="4" type="ORF">K4A83_18220</name>
</gene>
<dbReference type="InterPro" id="IPR011990">
    <property type="entry name" value="TPR-like_helical_dom_sf"/>
</dbReference>
<dbReference type="Pfam" id="PF13414">
    <property type="entry name" value="TPR_11"/>
    <property type="match status" value="3"/>
</dbReference>
<evidence type="ECO:0000256" key="2">
    <source>
        <dbReference type="ARBA" id="ARBA00022803"/>
    </source>
</evidence>
<dbReference type="RefSeq" id="WP_265266093.1">
    <property type="nucleotide sequence ID" value="NZ_JAIHOM010000116.1"/>
</dbReference>
<accession>A0ABT3L9N8</accession>
<feature type="repeat" description="TPR" evidence="3">
    <location>
        <begin position="218"/>
        <end position="251"/>
    </location>
</feature>
<feature type="repeat" description="TPR" evidence="3">
    <location>
        <begin position="354"/>
        <end position="387"/>
    </location>
</feature>
<feature type="repeat" description="TPR" evidence="3">
    <location>
        <begin position="184"/>
        <end position="217"/>
    </location>
</feature>
<name>A0ABT3L9N8_9CYAN</name>
<dbReference type="SUPFAM" id="SSF48452">
    <property type="entry name" value="TPR-like"/>
    <property type="match status" value="1"/>
</dbReference>
<dbReference type="InterPro" id="IPR050498">
    <property type="entry name" value="Ycf3"/>
</dbReference>
<feature type="repeat" description="TPR" evidence="3">
    <location>
        <begin position="116"/>
        <end position="149"/>
    </location>
</feature>
<dbReference type="Proteomes" id="UP001526426">
    <property type="component" value="Unassembled WGS sequence"/>
</dbReference>
<comment type="caution">
    <text evidence="4">The sequence shown here is derived from an EMBL/GenBank/DDBJ whole genome shotgun (WGS) entry which is preliminary data.</text>
</comment>